<dbReference type="EMBL" id="CP003698">
    <property type="protein sequence ID" value="AGF73833.1"/>
    <property type="molecule type" value="Genomic_DNA"/>
</dbReference>
<keyword evidence="8 11" id="KW-1133">Transmembrane helix</keyword>
<dbReference type="SMART" id="SM00387">
    <property type="entry name" value="HATPase_c"/>
    <property type="match status" value="1"/>
</dbReference>
<dbReference type="InterPro" id="IPR005467">
    <property type="entry name" value="His_kinase_dom"/>
</dbReference>
<evidence type="ECO:0000256" key="3">
    <source>
        <dbReference type="ARBA" id="ARBA00012438"/>
    </source>
</evidence>
<keyword evidence="7 14" id="KW-0418">Kinase</keyword>
<sequence length="378" mass="40159">MSSAPAATTPWWSSLTVRLLLGQLAVLAVGLIIVIATAVAIGPSMFHRELVSAGHAYEAYGLIHLEDALRSVIFTALGIAVIPALGIAGAVSVYLYRTIGHPVSTFSAAAKQVASGNYEIRVTSAGLGPDFDSLADSFNDMAVQLNAVDTTRDQMLADLAHEMRTPLASLRGYLEGIDDGVVAFNERTKDILHAQVLRLERLAQDMRSLNQAEEAITRLKLVHQEPSQLAAEAVDAVEQVAADHHITITTTSSGPQPALVRMDPDRMGQVLSNLLENALRHTPEGGTIAVHTDHTPQAVTITVTDNGEGIAPEHLPHVFERFYRAYPGRETSGGSSGLGLAISKAIVEAHGGRLEASSPGPGHGASFRIHLPRATLSH</sequence>
<keyword evidence="14" id="KW-0614">Plasmid</keyword>
<dbReference type="GO" id="GO:0004721">
    <property type="term" value="F:phosphoprotein phosphatase activity"/>
    <property type="evidence" value="ECO:0007669"/>
    <property type="project" value="TreeGrafter"/>
</dbReference>
<organism evidence="14 15">
    <name type="scientific">Corynebacterium halotolerans YIM 70093 = DSM 44683</name>
    <dbReference type="NCBI Taxonomy" id="1121362"/>
    <lineage>
        <taxon>Bacteria</taxon>
        <taxon>Bacillati</taxon>
        <taxon>Actinomycetota</taxon>
        <taxon>Actinomycetes</taxon>
        <taxon>Mycobacteriales</taxon>
        <taxon>Corynebacteriaceae</taxon>
        <taxon>Corynebacterium</taxon>
    </lineage>
</organism>
<dbReference type="HOGENOM" id="CLU_000445_89_3_11"/>
<dbReference type="Gene3D" id="1.10.287.130">
    <property type="match status" value="1"/>
</dbReference>
<dbReference type="GO" id="GO:0016036">
    <property type="term" value="P:cellular response to phosphate starvation"/>
    <property type="evidence" value="ECO:0007669"/>
    <property type="project" value="TreeGrafter"/>
</dbReference>
<reference evidence="14 15" key="1">
    <citation type="journal article" date="2012" name="Stand. Genomic Sci.">
        <title>Genome sequence of the halotolerant bacterium Corynebacterium halotolerans type strain YIM 70093(T) (= DSM 44683(T)).</title>
        <authorList>
            <person name="Ruckert C."/>
            <person name="Albersmeier A."/>
            <person name="Al-Dilaimi A."/>
            <person name="Niehaus K."/>
            <person name="Szczepanowski R."/>
            <person name="Kalinowski J."/>
        </authorList>
    </citation>
    <scope>NUCLEOTIDE SEQUENCE [LARGE SCALE GENOMIC DNA]</scope>
    <source>
        <strain evidence="14">DSM 44683</strain>
        <plasmid evidence="15">Plasmid pCha1</plasmid>
    </source>
</reference>
<evidence type="ECO:0000259" key="12">
    <source>
        <dbReference type="PROSITE" id="PS50109"/>
    </source>
</evidence>
<evidence type="ECO:0000256" key="11">
    <source>
        <dbReference type="SAM" id="Phobius"/>
    </source>
</evidence>
<dbReference type="eggNOG" id="COG5002">
    <property type="taxonomic scope" value="Bacteria"/>
</dbReference>
<dbReference type="AlphaFoldDB" id="M1NR35"/>
<dbReference type="InterPro" id="IPR003660">
    <property type="entry name" value="HAMP_dom"/>
</dbReference>
<dbReference type="RefSeq" id="WP_015402241.1">
    <property type="nucleotide sequence ID" value="NC_020303.1"/>
</dbReference>
<evidence type="ECO:0000256" key="8">
    <source>
        <dbReference type="ARBA" id="ARBA00022989"/>
    </source>
</evidence>
<dbReference type="SUPFAM" id="SSF47384">
    <property type="entry name" value="Homodimeric domain of signal transducing histidine kinase"/>
    <property type="match status" value="1"/>
</dbReference>
<dbReference type="PATRIC" id="fig|1121362.3.peg.2879"/>
<comment type="subcellular location">
    <subcellularLocation>
        <location evidence="2">Cell membrane</location>
    </subcellularLocation>
</comment>
<keyword evidence="4" id="KW-0597">Phosphoprotein</keyword>
<dbReference type="PANTHER" id="PTHR45453">
    <property type="entry name" value="PHOSPHATE REGULON SENSOR PROTEIN PHOR"/>
    <property type="match status" value="1"/>
</dbReference>
<dbReference type="GO" id="GO:0005886">
    <property type="term" value="C:plasma membrane"/>
    <property type="evidence" value="ECO:0007669"/>
    <property type="project" value="UniProtKB-SubCell"/>
</dbReference>
<dbReference type="CDD" id="cd06225">
    <property type="entry name" value="HAMP"/>
    <property type="match status" value="1"/>
</dbReference>
<dbReference type="KEGG" id="chn:A605_14307"/>
<dbReference type="Pfam" id="PF00512">
    <property type="entry name" value="HisKA"/>
    <property type="match status" value="1"/>
</dbReference>
<dbReference type="InterPro" id="IPR036097">
    <property type="entry name" value="HisK_dim/P_sf"/>
</dbReference>
<dbReference type="InterPro" id="IPR036890">
    <property type="entry name" value="HATPase_C_sf"/>
</dbReference>
<evidence type="ECO:0000256" key="9">
    <source>
        <dbReference type="ARBA" id="ARBA00023012"/>
    </source>
</evidence>
<accession>M1NR35</accession>
<dbReference type="Pfam" id="PF00672">
    <property type="entry name" value="HAMP"/>
    <property type="match status" value="1"/>
</dbReference>
<dbReference type="CDD" id="cd00082">
    <property type="entry name" value="HisKA"/>
    <property type="match status" value="1"/>
</dbReference>
<feature type="transmembrane region" description="Helical" evidence="11">
    <location>
        <begin position="20"/>
        <end position="41"/>
    </location>
</feature>
<dbReference type="SUPFAM" id="SSF158472">
    <property type="entry name" value="HAMP domain-like"/>
    <property type="match status" value="1"/>
</dbReference>
<dbReference type="PANTHER" id="PTHR45453:SF1">
    <property type="entry name" value="PHOSPHATE REGULON SENSOR PROTEIN PHOR"/>
    <property type="match status" value="1"/>
</dbReference>
<dbReference type="InterPro" id="IPR004358">
    <property type="entry name" value="Sig_transdc_His_kin-like_C"/>
</dbReference>
<dbReference type="InterPro" id="IPR003594">
    <property type="entry name" value="HATPase_dom"/>
</dbReference>
<feature type="domain" description="HAMP" evidence="13">
    <location>
        <begin position="97"/>
        <end position="150"/>
    </location>
</feature>
<dbReference type="Gene3D" id="3.30.565.10">
    <property type="entry name" value="Histidine kinase-like ATPase, C-terminal domain"/>
    <property type="match status" value="1"/>
</dbReference>
<dbReference type="Pfam" id="PF02518">
    <property type="entry name" value="HATPase_c"/>
    <property type="match status" value="1"/>
</dbReference>
<evidence type="ECO:0000256" key="6">
    <source>
        <dbReference type="ARBA" id="ARBA00022692"/>
    </source>
</evidence>
<evidence type="ECO:0000256" key="4">
    <source>
        <dbReference type="ARBA" id="ARBA00022553"/>
    </source>
</evidence>
<name>M1NR35_9CORY</name>
<evidence type="ECO:0000256" key="10">
    <source>
        <dbReference type="ARBA" id="ARBA00039401"/>
    </source>
</evidence>
<evidence type="ECO:0000259" key="13">
    <source>
        <dbReference type="PROSITE" id="PS50885"/>
    </source>
</evidence>
<evidence type="ECO:0000256" key="5">
    <source>
        <dbReference type="ARBA" id="ARBA00022679"/>
    </source>
</evidence>
<dbReference type="PROSITE" id="PS50885">
    <property type="entry name" value="HAMP"/>
    <property type="match status" value="1"/>
</dbReference>
<geneLocation type="plasmid" evidence="14 15">
    <name>pCha1</name>
</geneLocation>
<dbReference type="PRINTS" id="PR00344">
    <property type="entry name" value="BCTRLSENSOR"/>
</dbReference>
<dbReference type="Proteomes" id="UP000011723">
    <property type="component" value="Plasmid pCha1"/>
</dbReference>
<comment type="catalytic activity">
    <reaction evidence="1">
        <text>ATP + protein L-histidine = ADP + protein N-phospho-L-histidine.</text>
        <dbReference type="EC" id="2.7.13.3"/>
    </reaction>
</comment>
<dbReference type="SUPFAM" id="SSF55874">
    <property type="entry name" value="ATPase domain of HSP90 chaperone/DNA topoisomerase II/histidine kinase"/>
    <property type="match status" value="1"/>
</dbReference>
<dbReference type="FunFam" id="3.30.565.10:FF:000006">
    <property type="entry name" value="Sensor histidine kinase WalK"/>
    <property type="match status" value="1"/>
</dbReference>
<dbReference type="Gene3D" id="6.10.340.10">
    <property type="match status" value="1"/>
</dbReference>
<evidence type="ECO:0000256" key="7">
    <source>
        <dbReference type="ARBA" id="ARBA00022777"/>
    </source>
</evidence>
<feature type="transmembrane region" description="Helical" evidence="11">
    <location>
        <begin position="72"/>
        <end position="96"/>
    </location>
</feature>
<gene>
    <name evidence="14" type="ORF">A605_14307</name>
</gene>
<dbReference type="GO" id="GO:0000155">
    <property type="term" value="F:phosphorelay sensor kinase activity"/>
    <property type="evidence" value="ECO:0007669"/>
    <property type="project" value="InterPro"/>
</dbReference>
<keyword evidence="9" id="KW-0902">Two-component regulatory system</keyword>
<dbReference type="PROSITE" id="PS50109">
    <property type="entry name" value="HIS_KIN"/>
    <property type="match status" value="1"/>
</dbReference>
<dbReference type="SMART" id="SM00388">
    <property type="entry name" value="HisKA"/>
    <property type="match status" value="1"/>
</dbReference>
<proteinExistence type="predicted"/>
<keyword evidence="5" id="KW-0808">Transferase</keyword>
<dbReference type="SMART" id="SM00304">
    <property type="entry name" value="HAMP"/>
    <property type="match status" value="1"/>
</dbReference>
<protein>
    <recommendedName>
        <fullName evidence="10">Sensor-like histidine kinase SenX3</fullName>
        <ecNumber evidence="3">2.7.13.3</ecNumber>
    </recommendedName>
</protein>
<dbReference type="InterPro" id="IPR050351">
    <property type="entry name" value="BphY/WalK/GraS-like"/>
</dbReference>
<evidence type="ECO:0000313" key="14">
    <source>
        <dbReference type="EMBL" id="AGF73833.1"/>
    </source>
</evidence>
<evidence type="ECO:0000313" key="15">
    <source>
        <dbReference type="Proteomes" id="UP000011723"/>
    </source>
</evidence>
<evidence type="ECO:0000256" key="2">
    <source>
        <dbReference type="ARBA" id="ARBA00004236"/>
    </source>
</evidence>
<dbReference type="InterPro" id="IPR003661">
    <property type="entry name" value="HisK_dim/P_dom"/>
</dbReference>
<evidence type="ECO:0000256" key="1">
    <source>
        <dbReference type="ARBA" id="ARBA00000085"/>
    </source>
</evidence>
<keyword evidence="15" id="KW-1185">Reference proteome</keyword>
<keyword evidence="11" id="KW-0472">Membrane</keyword>
<dbReference type="CDD" id="cd00075">
    <property type="entry name" value="HATPase"/>
    <property type="match status" value="1"/>
</dbReference>
<keyword evidence="6 11" id="KW-0812">Transmembrane</keyword>
<feature type="domain" description="Histidine kinase" evidence="12">
    <location>
        <begin position="158"/>
        <end position="375"/>
    </location>
</feature>
<dbReference type="EC" id="2.7.13.3" evidence="3"/>